<keyword evidence="3" id="KW-1185">Reference proteome</keyword>
<dbReference type="RefSeq" id="WP_189390867.1">
    <property type="nucleotide sequence ID" value="NZ_BMZN01000001.1"/>
</dbReference>
<evidence type="ECO:0000256" key="1">
    <source>
        <dbReference type="SAM" id="Phobius"/>
    </source>
</evidence>
<dbReference type="EMBL" id="BMZN01000001">
    <property type="protein sequence ID" value="GHC38037.1"/>
    <property type="molecule type" value="Genomic_DNA"/>
</dbReference>
<reference evidence="3" key="1">
    <citation type="journal article" date="2019" name="Int. J. Syst. Evol. Microbiol.">
        <title>The Global Catalogue of Microorganisms (GCM) 10K type strain sequencing project: providing services to taxonomists for standard genome sequencing and annotation.</title>
        <authorList>
            <consortium name="The Broad Institute Genomics Platform"/>
            <consortium name="The Broad Institute Genome Sequencing Center for Infectious Disease"/>
            <person name="Wu L."/>
            <person name="Ma J."/>
        </authorList>
    </citation>
    <scope>NUCLEOTIDE SEQUENCE [LARGE SCALE GENOMIC DNA]</scope>
    <source>
        <strain evidence="3">KCTC 42083</strain>
    </source>
</reference>
<keyword evidence="1" id="KW-0472">Membrane</keyword>
<evidence type="ECO:0000313" key="2">
    <source>
        <dbReference type="EMBL" id="GHC38037.1"/>
    </source>
</evidence>
<evidence type="ECO:0000313" key="3">
    <source>
        <dbReference type="Proteomes" id="UP000608923"/>
    </source>
</evidence>
<keyword evidence="1" id="KW-0812">Transmembrane</keyword>
<protein>
    <recommendedName>
        <fullName evidence="4">Type 4b pilus protein PilO2</fullName>
    </recommendedName>
</protein>
<dbReference type="AlphaFoldDB" id="A0A8H9IL58"/>
<dbReference type="Proteomes" id="UP000608923">
    <property type="component" value="Unassembled WGS sequence"/>
</dbReference>
<name>A0A8H9IL58_9BURK</name>
<keyword evidence="1" id="KW-1133">Transmembrane helix</keyword>
<sequence length="477" mass="53219">MSSRPVQREYWFGLQWANAGQGSRRAQKQQAAQSYWTCSIGADAQAVGWVQNGWLKARQVHSVLRLAQEGPTRRRLAGIQAYSAAACLAAHHPQERIFLLWTVAPKCLWFLVLDQGLVVEGSDCLLAQVGQVQALRQAMQERYPSIRELRQPDDLWVCLEQGRRPHGGLRQQTRRRVWRFKKLSVHLLVSTLLVVAALWGILSADLMGQLTTRVSDQGPISTPVELASRSALSVLGLLEELPYQGVNWQLQQVDCQRRSADWECQAPYGFEDVQSFSLAMQSQIRASSVLEFSGQGQATLQVRRVYQDLPATSVAGLKLGDRRYAQTGLLAIDAVLNEGEVNADAEQADFLQPAALFAELEALRPAFMRFSLAQARPVESGDVDESAGVGRWHRSWRSQSPLRSAYLLAAQLPDLQWDRLRLALNSQAYPSLLGSTFIVELEGDVYEQEDLDEAARAKVFEHSVWSDADADYSGSSD</sequence>
<accession>A0A8H9IL58</accession>
<evidence type="ECO:0008006" key="4">
    <source>
        <dbReference type="Google" id="ProtNLM"/>
    </source>
</evidence>
<proteinExistence type="predicted"/>
<gene>
    <name evidence="2" type="ORF">GCM10010096_04610</name>
</gene>
<feature type="transmembrane region" description="Helical" evidence="1">
    <location>
        <begin position="183"/>
        <end position="202"/>
    </location>
</feature>
<comment type="caution">
    <text evidence="2">The sequence shown here is derived from an EMBL/GenBank/DDBJ whole genome shotgun (WGS) entry which is preliminary data.</text>
</comment>
<organism evidence="2 3">
    <name type="scientific">Alcaligenes pakistanensis</name>
    <dbReference type="NCBI Taxonomy" id="1482717"/>
    <lineage>
        <taxon>Bacteria</taxon>
        <taxon>Pseudomonadati</taxon>
        <taxon>Pseudomonadota</taxon>
        <taxon>Betaproteobacteria</taxon>
        <taxon>Burkholderiales</taxon>
        <taxon>Alcaligenaceae</taxon>
        <taxon>Alcaligenes</taxon>
    </lineage>
</organism>